<evidence type="ECO:0000313" key="2">
    <source>
        <dbReference type="EMBL" id="PZR78485.1"/>
    </source>
</evidence>
<dbReference type="AlphaFoldDB" id="A0A2W5Z6L3"/>
<evidence type="ECO:0000256" key="1">
    <source>
        <dbReference type="SAM" id="MobiDB-lite"/>
    </source>
</evidence>
<proteinExistence type="predicted"/>
<gene>
    <name evidence="2" type="ORF">DLM65_12550</name>
</gene>
<accession>A0A2W5Z6L3</accession>
<sequence>VPAHTETRAVPRTSRHQLPADDLAGVPLDEAPTRRTRLRRGGPRTPLPLLPLIAALAGVGVAYVSQSAHSTQATYQAAAQAQQNQQLRAQAGQLGDDLARLESAERIVAAAQKLGMRPAGHWSYVDAQLKTVVDLPAPVVATQAGSADPLQQFVAGVGAAFGVHGTRGGSP</sequence>
<organism evidence="2 3">
    <name type="scientific">Candidatus Aeolococcus gillhamiae</name>
    <dbReference type="NCBI Taxonomy" id="3127015"/>
    <lineage>
        <taxon>Bacteria</taxon>
        <taxon>Bacillati</taxon>
        <taxon>Candidatus Dormiibacterota</taxon>
        <taxon>Candidatus Dormibacteria</taxon>
        <taxon>Candidatus Aeolococcales</taxon>
        <taxon>Candidatus Aeolococcaceae</taxon>
        <taxon>Candidatus Aeolococcus</taxon>
    </lineage>
</organism>
<evidence type="ECO:0000313" key="3">
    <source>
        <dbReference type="Proteomes" id="UP000248724"/>
    </source>
</evidence>
<dbReference type="Proteomes" id="UP000248724">
    <property type="component" value="Unassembled WGS sequence"/>
</dbReference>
<reference evidence="2 3" key="1">
    <citation type="journal article" date="2017" name="Nature">
        <title>Atmospheric trace gases support primary production in Antarctic desert surface soil.</title>
        <authorList>
            <person name="Ji M."/>
            <person name="Greening C."/>
            <person name="Vanwonterghem I."/>
            <person name="Carere C.R."/>
            <person name="Bay S.K."/>
            <person name="Steen J.A."/>
            <person name="Montgomery K."/>
            <person name="Lines T."/>
            <person name="Beardall J."/>
            <person name="van Dorst J."/>
            <person name="Snape I."/>
            <person name="Stott M.B."/>
            <person name="Hugenholtz P."/>
            <person name="Ferrari B.C."/>
        </authorList>
    </citation>
    <scope>NUCLEOTIDE SEQUENCE [LARGE SCALE GENOMIC DNA]</scope>
    <source>
        <strain evidence="2">RRmetagenome_bin12</strain>
    </source>
</reference>
<comment type="caution">
    <text evidence="2">The sequence shown here is derived from an EMBL/GenBank/DDBJ whole genome shotgun (WGS) entry which is preliminary data.</text>
</comment>
<evidence type="ECO:0008006" key="4">
    <source>
        <dbReference type="Google" id="ProtNLM"/>
    </source>
</evidence>
<feature type="non-terminal residue" evidence="2">
    <location>
        <position position="1"/>
    </location>
</feature>
<feature type="region of interest" description="Disordered" evidence="1">
    <location>
        <begin position="1"/>
        <end position="43"/>
    </location>
</feature>
<dbReference type="EMBL" id="QHBU01000256">
    <property type="protein sequence ID" value="PZR78485.1"/>
    <property type="molecule type" value="Genomic_DNA"/>
</dbReference>
<name>A0A2W5Z6L3_9BACT</name>
<protein>
    <recommendedName>
        <fullName evidence="4">Cell division protein FtsL</fullName>
    </recommendedName>
</protein>